<dbReference type="PROSITE" id="PS51257">
    <property type="entry name" value="PROKAR_LIPOPROTEIN"/>
    <property type="match status" value="1"/>
</dbReference>
<sequence length="241" mass="27139">MIRIKQLRFLLIMMILMSGCQVDQKQTMGANSNRSQGFSGYGVDNVRQMEGPLSDMMIPDQAPSGLTDAARYLDKTGTSINAKRNVSEKHHGKRYVGTKILNNRLGVIRDKYVLGDKPYLEKRQDTHTFERQATLPLTKQIERRVESLEHVADAHVMTDGDLIVIGVESNESDRKKLIQSIQKEIEDIVNPTSVSITTNRRILNRMKAIEHHVHVPSPFKSQGGTIGEFVDLVDDTVSGRK</sequence>
<proteinExistence type="predicted"/>
<evidence type="ECO:0000313" key="2">
    <source>
        <dbReference type="EMBL" id="TWI58951.1"/>
    </source>
</evidence>
<dbReference type="AlphaFoldDB" id="A0A562QQB3"/>
<organism evidence="2 3">
    <name type="scientific">Halalkalibacter nanhaiisediminis</name>
    <dbReference type="NCBI Taxonomy" id="688079"/>
    <lineage>
        <taxon>Bacteria</taxon>
        <taxon>Bacillati</taxon>
        <taxon>Bacillota</taxon>
        <taxon>Bacilli</taxon>
        <taxon>Bacillales</taxon>
        <taxon>Bacillaceae</taxon>
        <taxon>Halalkalibacter</taxon>
    </lineage>
</organism>
<dbReference type="EMBL" id="VLKZ01000002">
    <property type="protein sequence ID" value="TWI58951.1"/>
    <property type="molecule type" value="Genomic_DNA"/>
</dbReference>
<accession>A0A562QQB3</accession>
<dbReference type="Proteomes" id="UP000315711">
    <property type="component" value="Unassembled WGS sequence"/>
</dbReference>
<dbReference type="Pfam" id="PF09580">
    <property type="entry name" value="Spore_YhcN_YlaJ"/>
    <property type="match status" value="1"/>
</dbReference>
<evidence type="ECO:0000256" key="1">
    <source>
        <dbReference type="SAM" id="SignalP"/>
    </source>
</evidence>
<gene>
    <name evidence="2" type="ORF">IQ10_00659</name>
</gene>
<dbReference type="InterPro" id="IPR019076">
    <property type="entry name" value="Spore_lipoprot_YhcN/YlaJ-like"/>
</dbReference>
<keyword evidence="3" id="KW-1185">Reference proteome</keyword>
<reference evidence="2 3" key="1">
    <citation type="journal article" date="2015" name="Stand. Genomic Sci.">
        <title>Genomic Encyclopedia of Bacterial and Archaeal Type Strains, Phase III: the genomes of soil and plant-associated and newly described type strains.</title>
        <authorList>
            <person name="Whitman W.B."/>
            <person name="Woyke T."/>
            <person name="Klenk H.P."/>
            <person name="Zhou Y."/>
            <person name="Lilburn T.G."/>
            <person name="Beck B.J."/>
            <person name="De Vos P."/>
            <person name="Vandamme P."/>
            <person name="Eisen J.A."/>
            <person name="Garrity G."/>
            <person name="Hugenholtz P."/>
            <person name="Kyrpides N.C."/>
        </authorList>
    </citation>
    <scope>NUCLEOTIDE SEQUENCE [LARGE SCALE GENOMIC DNA]</scope>
    <source>
        <strain evidence="2 3">CGMCC 1.10116</strain>
    </source>
</reference>
<name>A0A562QQB3_9BACI</name>
<feature type="signal peptide" evidence="1">
    <location>
        <begin position="1"/>
        <end position="22"/>
    </location>
</feature>
<keyword evidence="2" id="KW-0449">Lipoprotein</keyword>
<protein>
    <submittedName>
        <fullName evidence="2">Sporulation lipoprotein YhcN/YlaJ</fullName>
    </submittedName>
</protein>
<evidence type="ECO:0000313" key="3">
    <source>
        <dbReference type="Proteomes" id="UP000315711"/>
    </source>
</evidence>
<feature type="chain" id="PRO_5039654578" evidence="1">
    <location>
        <begin position="23"/>
        <end position="241"/>
    </location>
</feature>
<keyword evidence="1" id="KW-0732">Signal</keyword>
<comment type="caution">
    <text evidence="2">The sequence shown here is derived from an EMBL/GenBank/DDBJ whole genome shotgun (WGS) entry which is preliminary data.</text>
</comment>